<reference evidence="1" key="1">
    <citation type="journal article" date="2014" name="Front. Microbiol.">
        <title>High frequency of phylogenetically diverse reductive dehalogenase-homologous genes in deep subseafloor sedimentary metagenomes.</title>
        <authorList>
            <person name="Kawai M."/>
            <person name="Futagami T."/>
            <person name="Toyoda A."/>
            <person name="Takaki Y."/>
            <person name="Nishi S."/>
            <person name="Hori S."/>
            <person name="Arai W."/>
            <person name="Tsubouchi T."/>
            <person name="Morono Y."/>
            <person name="Uchiyama I."/>
            <person name="Ito T."/>
            <person name="Fujiyama A."/>
            <person name="Inagaki F."/>
            <person name="Takami H."/>
        </authorList>
    </citation>
    <scope>NUCLEOTIDE SEQUENCE</scope>
    <source>
        <strain evidence="1">Expedition CK06-06</strain>
    </source>
</reference>
<comment type="caution">
    <text evidence="1">The sequence shown here is derived from an EMBL/GenBank/DDBJ whole genome shotgun (WGS) entry which is preliminary data.</text>
</comment>
<organism evidence="1">
    <name type="scientific">marine sediment metagenome</name>
    <dbReference type="NCBI Taxonomy" id="412755"/>
    <lineage>
        <taxon>unclassified sequences</taxon>
        <taxon>metagenomes</taxon>
        <taxon>ecological metagenomes</taxon>
    </lineage>
</organism>
<dbReference type="EMBL" id="BARV01009093">
    <property type="protein sequence ID" value="GAI12189.1"/>
    <property type="molecule type" value="Genomic_DNA"/>
</dbReference>
<name>X1N0R1_9ZZZZ</name>
<proteinExistence type="predicted"/>
<feature type="non-terminal residue" evidence="1">
    <location>
        <position position="36"/>
    </location>
</feature>
<evidence type="ECO:0000313" key="1">
    <source>
        <dbReference type="EMBL" id="GAI12189.1"/>
    </source>
</evidence>
<sequence length="36" mass="4103">MWRPLEKLAPVGFIRSRAIQRETTAEAVATIDHKLP</sequence>
<gene>
    <name evidence="1" type="ORF">S06H3_18064</name>
</gene>
<accession>X1N0R1</accession>
<protein>
    <submittedName>
        <fullName evidence="1">Uncharacterized protein</fullName>
    </submittedName>
</protein>
<dbReference type="AlphaFoldDB" id="X1N0R1"/>